<evidence type="ECO:0000256" key="3">
    <source>
        <dbReference type="ARBA" id="ARBA00022553"/>
    </source>
</evidence>
<dbReference type="PROSITE" id="PS50112">
    <property type="entry name" value="PAS"/>
    <property type="match status" value="3"/>
</dbReference>
<dbReference type="InterPro" id="IPR003594">
    <property type="entry name" value="HATPase_dom"/>
</dbReference>
<evidence type="ECO:0000256" key="2">
    <source>
        <dbReference type="ARBA" id="ARBA00012438"/>
    </source>
</evidence>
<feature type="domain" description="PAC" evidence="9">
    <location>
        <begin position="122"/>
        <end position="174"/>
    </location>
</feature>
<dbReference type="Pfam" id="PF13426">
    <property type="entry name" value="PAS_9"/>
    <property type="match status" value="3"/>
</dbReference>
<dbReference type="Gene3D" id="1.10.287.130">
    <property type="match status" value="1"/>
</dbReference>
<dbReference type="SMART" id="SM00387">
    <property type="entry name" value="HATPase_c"/>
    <property type="match status" value="1"/>
</dbReference>
<keyword evidence="11" id="KW-1185">Reference proteome</keyword>
<keyword evidence="5" id="KW-0418">Kinase</keyword>
<comment type="caution">
    <text evidence="10">The sequence shown here is derived from an EMBL/GenBank/DDBJ whole genome shotgun (WGS) entry which is preliminary data.</text>
</comment>
<dbReference type="InterPro" id="IPR000014">
    <property type="entry name" value="PAS"/>
</dbReference>
<evidence type="ECO:0000256" key="1">
    <source>
        <dbReference type="ARBA" id="ARBA00000085"/>
    </source>
</evidence>
<evidence type="ECO:0000313" key="10">
    <source>
        <dbReference type="EMBL" id="MDA0177607.1"/>
    </source>
</evidence>
<dbReference type="RefSeq" id="WP_270005509.1">
    <property type="nucleotide sequence ID" value="NZ_JAPFGC010000002.1"/>
</dbReference>
<keyword evidence="6" id="KW-0175">Coiled coil</keyword>
<evidence type="ECO:0000256" key="4">
    <source>
        <dbReference type="ARBA" id="ARBA00022679"/>
    </source>
</evidence>
<dbReference type="Pfam" id="PF00512">
    <property type="entry name" value="HisKA"/>
    <property type="match status" value="1"/>
</dbReference>
<dbReference type="PROSITE" id="PS50109">
    <property type="entry name" value="HIS_KIN"/>
    <property type="match status" value="1"/>
</dbReference>
<dbReference type="Pfam" id="PF02518">
    <property type="entry name" value="HATPase_c"/>
    <property type="match status" value="1"/>
</dbReference>
<evidence type="ECO:0000259" key="8">
    <source>
        <dbReference type="PROSITE" id="PS50112"/>
    </source>
</evidence>
<feature type="coiled-coil region" evidence="6">
    <location>
        <begin position="548"/>
        <end position="575"/>
    </location>
</feature>
<dbReference type="Pfam" id="PF08447">
    <property type="entry name" value="PAS_3"/>
    <property type="match status" value="1"/>
</dbReference>
<evidence type="ECO:0000313" key="11">
    <source>
        <dbReference type="Proteomes" id="UP001149142"/>
    </source>
</evidence>
<name>A0ABT4S0M3_9FLAO</name>
<dbReference type="InterPro" id="IPR003661">
    <property type="entry name" value="HisK_dim/P_dom"/>
</dbReference>
<dbReference type="SMART" id="SM00091">
    <property type="entry name" value="PAS"/>
    <property type="match status" value="4"/>
</dbReference>
<dbReference type="InterPro" id="IPR052162">
    <property type="entry name" value="Sensor_kinase/Photoreceptor"/>
</dbReference>
<dbReference type="CDD" id="cd00082">
    <property type="entry name" value="HisKA"/>
    <property type="match status" value="1"/>
</dbReference>
<keyword evidence="4" id="KW-0808">Transferase</keyword>
<feature type="domain" description="PAC" evidence="9">
    <location>
        <begin position="505"/>
        <end position="557"/>
    </location>
</feature>
<dbReference type="EC" id="2.7.13.3" evidence="2"/>
<dbReference type="InterPro" id="IPR005467">
    <property type="entry name" value="His_kinase_dom"/>
</dbReference>
<dbReference type="InterPro" id="IPR036890">
    <property type="entry name" value="HATPase_C_sf"/>
</dbReference>
<feature type="domain" description="PAS" evidence="8">
    <location>
        <begin position="50"/>
        <end position="119"/>
    </location>
</feature>
<protein>
    <recommendedName>
        <fullName evidence="2">histidine kinase</fullName>
        <ecNumber evidence="2">2.7.13.3</ecNumber>
    </recommendedName>
</protein>
<proteinExistence type="predicted"/>
<dbReference type="Gene3D" id="3.30.450.20">
    <property type="entry name" value="PAS domain"/>
    <property type="match status" value="4"/>
</dbReference>
<feature type="domain" description="Histidine kinase" evidence="7">
    <location>
        <begin position="575"/>
        <end position="782"/>
    </location>
</feature>
<dbReference type="NCBIfam" id="TIGR00229">
    <property type="entry name" value="sensory_box"/>
    <property type="match status" value="3"/>
</dbReference>
<dbReference type="SUPFAM" id="SSF47384">
    <property type="entry name" value="Homodimeric domain of signal transducing histidine kinase"/>
    <property type="match status" value="1"/>
</dbReference>
<dbReference type="SMART" id="SM00086">
    <property type="entry name" value="PAC"/>
    <property type="match status" value="3"/>
</dbReference>
<dbReference type="PROSITE" id="PS50113">
    <property type="entry name" value="PAC"/>
    <property type="match status" value="3"/>
</dbReference>
<dbReference type="PRINTS" id="PR00344">
    <property type="entry name" value="BCTRLSENSOR"/>
</dbReference>
<dbReference type="SUPFAM" id="SSF55874">
    <property type="entry name" value="ATPase domain of HSP90 chaperone/DNA topoisomerase II/histidine kinase"/>
    <property type="match status" value="1"/>
</dbReference>
<dbReference type="CDD" id="cd00130">
    <property type="entry name" value="PAS"/>
    <property type="match status" value="3"/>
</dbReference>
<feature type="domain" description="PAC" evidence="9">
    <location>
        <begin position="250"/>
        <end position="302"/>
    </location>
</feature>
<dbReference type="InterPro" id="IPR035965">
    <property type="entry name" value="PAS-like_dom_sf"/>
</dbReference>
<dbReference type="InterPro" id="IPR036097">
    <property type="entry name" value="HisK_dim/P_sf"/>
</dbReference>
<dbReference type="SMART" id="SM00388">
    <property type="entry name" value="HisKA"/>
    <property type="match status" value="1"/>
</dbReference>
<dbReference type="PANTHER" id="PTHR43304">
    <property type="entry name" value="PHYTOCHROME-LIKE PROTEIN CPH1"/>
    <property type="match status" value="1"/>
</dbReference>
<dbReference type="SUPFAM" id="SSF55785">
    <property type="entry name" value="PYP-like sensor domain (PAS domain)"/>
    <property type="match status" value="4"/>
</dbReference>
<dbReference type="Proteomes" id="UP001149142">
    <property type="component" value="Unassembled WGS sequence"/>
</dbReference>
<dbReference type="InterPro" id="IPR013655">
    <property type="entry name" value="PAS_fold_3"/>
</dbReference>
<sequence>MSQDNQQLKLLQRALEREKAARKAAEKILEEKSRELYTTSQQLQNLLDEKSNQLQGVFENIIDAYVVMDLQGNVLKFNEAATKLFGYNIEEEQVNVVDLIYKEDYEYAMSSFFQLYTNGFFKDYEARAYTKSKAVKWVHINASIIYDKQKKPIAAQGIVRDITEDKRLKKQFEDQKKQLSIIINNSPIGISLSKTEDKGLLLINQSLSNMLGYTREEFNKMQVQDITHPEDEEVSRNYREQLFNGDIDRFNLEKRYIKKDGSILWAKTNVIAVRNASGDIDYQVATIEDVSKEYHAKQKLIESENRLFTLIQNLDSGVLLEDENRSIVLTNTKFCELFKIPLKPEELIGQDCSNAAQQSKGLFKNPEQFVQRINDVLKSKDTVLADELIMCDGKILERDFIPIIENNKYRGHLWSYTDVTLKRTYSKTLEAQKQKYYSIIANMDLGLIESDLDGRITMVNQSLLKMTGYNEEEILGKRGRDIFPVNSNDHKVKQIVEIRNNTETTSFELEVKRKNGEKRFWFVSGSSNLDSENNKTGSLDVVLDITDLKTLELQKEKLLQRLEKSNDELQEYAHIVSHDLKSPLRSIHALISWLKEDNKGKLDQSSLKNIDLIEGTLEKMEQLISDVLNYSSVGSEISQKKQVDLCKMVKHILGMIYVPEHITIEVKQDLPTVNGDATKLQQLFQNLLSNAIKFIDKPKGLIEIDVQEKGAFYQFSIKDNGIGIEKKFHEKIFKIFHALNKSKDSTGIGLSIVKKIVNLHEGEIWLESEPKIGTTFYFTLKK</sequence>
<feature type="coiled-coil region" evidence="6">
    <location>
        <begin position="1"/>
        <end position="49"/>
    </location>
</feature>
<accession>A0ABT4S0M3</accession>
<dbReference type="InterPro" id="IPR000700">
    <property type="entry name" value="PAS-assoc_C"/>
</dbReference>
<dbReference type="PANTHER" id="PTHR43304:SF1">
    <property type="entry name" value="PAC DOMAIN-CONTAINING PROTEIN"/>
    <property type="match status" value="1"/>
</dbReference>
<organism evidence="10 11">
    <name type="scientific">Mesoflavibacter profundi</name>
    <dbReference type="NCBI Taxonomy" id="2708110"/>
    <lineage>
        <taxon>Bacteria</taxon>
        <taxon>Pseudomonadati</taxon>
        <taxon>Bacteroidota</taxon>
        <taxon>Flavobacteriia</taxon>
        <taxon>Flavobacteriales</taxon>
        <taxon>Flavobacteriaceae</taxon>
        <taxon>Mesoflavibacter</taxon>
    </lineage>
</organism>
<evidence type="ECO:0000256" key="5">
    <source>
        <dbReference type="ARBA" id="ARBA00022777"/>
    </source>
</evidence>
<dbReference type="InterPro" id="IPR004358">
    <property type="entry name" value="Sig_transdc_His_kin-like_C"/>
</dbReference>
<dbReference type="EMBL" id="JAPFGC010000002">
    <property type="protein sequence ID" value="MDA0177607.1"/>
    <property type="molecule type" value="Genomic_DNA"/>
</dbReference>
<reference evidence="10" key="1">
    <citation type="submission" date="2022-11" db="EMBL/GenBank/DDBJ databases">
        <title>Refractory cell wall polysaccharides provide important carbon source for microbial heterotrophs in the hadal ocean.</title>
        <authorList>
            <person name="Zhu X."/>
        </authorList>
    </citation>
    <scope>NUCLEOTIDE SEQUENCE</scope>
    <source>
        <strain evidence="10">MTRN7</strain>
    </source>
</reference>
<feature type="domain" description="PAS" evidence="8">
    <location>
        <begin position="175"/>
        <end position="246"/>
    </location>
</feature>
<dbReference type="InterPro" id="IPR001610">
    <property type="entry name" value="PAC"/>
</dbReference>
<keyword evidence="3" id="KW-0597">Phosphoprotein</keyword>
<evidence type="ECO:0000259" key="9">
    <source>
        <dbReference type="PROSITE" id="PS50113"/>
    </source>
</evidence>
<feature type="domain" description="PAS" evidence="8">
    <location>
        <begin position="432"/>
        <end position="477"/>
    </location>
</feature>
<comment type="catalytic activity">
    <reaction evidence="1">
        <text>ATP + protein L-histidine = ADP + protein N-phospho-L-histidine.</text>
        <dbReference type="EC" id="2.7.13.3"/>
    </reaction>
</comment>
<dbReference type="Gene3D" id="3.30.565.10">
    <property type="entry name" value="Histidine kinase-like ATPase, C-terminal domain"/>
    <property type="match status" value="1"/>
</dbReference>
<gene>
    <name evidence="10" type="ORF">OOZ35_08910</name>
</gene>
<evidence type="ECO:0000256" key="6">
    <source>
        <dbReference type="SAM" id="Coils"/>
    </source>
</evidence>
<evidence type="ECO:0000259" key="7">
    <source>
        <dbReference type="PROSITE" id="PS50109"/>
    </source>
</evidence>